<sequence length="603" mass="65817">MNKYTSVLSSVLVAGSLMLTNCGVDVQKLADEQEFTIVPSPLELHGDSVLFTAKAKLPAKMLKPGYTYDLDLSYLPVNGESVELDRVSFKGDDYENQPETYQPEVSKDFGFAYQDSYKRGHVQYKAVITKDANGKSKETPLVDTPNGGAGIITTSRLVQPVFMPNYAPHGYITAEEYNPETVEFFFLQGSSALRWSEMNGEDGKKLKEYVKAYNPTRTVTLEGMHSPEGPTDVNTKLANQRPEAVKSYYEKLQNRYKAEEGEATPEFVVKPVVENWTEFKKLLVESDKFTDTEKDEILSIVNGAGDFVSKELKLQALGSYKKLFKYVYPPLRNSRAEILRIKDKLTPEEISARAQAIASGSESVESLSTPELLYAADVATSLEEKEAIYSAVIKKDADAAAYNNLGAVYLAMAKADASKTAEMLEKALPNFETAAKKQEMAEAYANIAGVKLMMGDVAGAKAAADKAATFNNPAVNQTVNAVKGYDAIVAGKYDEAIKALSSAGNDSGVLYNKALAYLLKSSKENSEDYSRAAATIKEAIAAQPTAYANYVAAVTAARQGKADDAVKFLADAVKADSSLKDAAKEDLEFRAMFEDAKFTEILN</sequence>
<evidence type="ECO:0008006" key="3">
    <source>
        <dbReference type="Google" id="ProtNLM"/>
    </source>
</evidence>
<accession>A0A315ZGJ4</accession>
<dbReference type="AlphaFoldDB" id="A0A315ZGJ4"/>
<dbReference type="Gene3D" id="1.25.40.10">
    <property type="entry name" value="Tetratricopeptide repeat domain"/>
    <property type="match status" value="2"/>
</dbReference>
<dbReference type="RefSeq" id="WP_109616179.1">
    <property type="nucleotide sequence ID" value="NZ_QGDO01000001.1"/>
</dbReference>
<organism evidence="1 2">
    <name type="scientific">Sediminitomix flava</name>
    <dbReference type="NCBI Taxonomy" id="379075"/>
    <lineage>
        <taxon>Bacteria</taxon>
        <taxon>Pseudomonadati</taxon>
        <taxon>Bacteroidota</taxon>
        <taxon>Cytophagia</taxon>
        <taxon>Cytophagales</taxon>
        <taxon>Flammeovirgaceae</taxon>
        <taxon>Sediminitomix</taxon>
    </lineage>
</organism>
<dbReference type="OrthoDB" id="1489296at2"/>
<comment type="caution">
    <text evidence="1">The sequence shown here is derived from an EMBL/GenBank/DDBJ whole genome shotgun (WGS) entry which is preliminary data.</text>
</comment>
<dbReference type="InterPro" id="IPR011990">
    <property type="entry name" value="TPR-like_helical_dom_sf"/>
</dbReference>
<dbReference type="SUPFAM" id="SSF48452">
    <property type="entry name" value="TPR-like"/>
    <property type="match status" value="1"/>
</dbReference>
<name>A0A315ZGJ4_SEDFL</name>
<evidence type="ECO:0000313" key="1">
    <source>
        <dbReference type="EMBL" id="PWJ44706.1"/>
    </source>
</evidence>
<gene>
    <name evidence="1" type="ORF">BC781_1011077</name>
</gene>
<keyword evidence="2" id="KW-1185">Reference proteome</keyword>
<reference evidence="1 2" key="1">
    <citation type="submission" date="2018-03" db="EMBL/GenBank/DDBJ databases">
        <title>Genomic Encyclopedia of Archaeal and Bacterial Type Strains, Phase II (KMG-II): from individual species to whole genera.</title>
        <authorList>
            <person name="Goeker M."/>
        </authorList>
    </citation>
    <scope>NUCLEOTIDE SEQUENCE [LARGE SCALE GENOMIC DNA]</scope>
    <source>
        <strain evidence="1 2">DSM 28229</strain>
    </source>
</reference>
<proteinExistence type="predicted"/>
<dbReference type="Proteomes" id="UP000245535">
    <property type="component" value="Unassembled WGS sequence"/>
</dbReference>
<evidence type="ECO:0000313" key="2">
    <source>
        <dbReference type="Proteomes" id="UP000245535"/>
    </source>
</evidence>
<protein>
    <recommendedName>
        <fullName evidence="3">Tetratricopeptide repeat protein</fullName>
    </recommendedName>
</protein>
<dbReference type="EMBL" id="QGDO01000001">
    <property type="protein sequence ID" value="PWJ44706.1"/>
    <property type="molecule type" value="Genomic_DNA"/>
</dbReference>